<dbReference type="GO" id="GO:0043565">
    <property type="term" value="F:sequence-specific DNA binding"/>
    <property type="evidence" value="ECO:0007669"/>
    <property type="project" value="InterPro"/>
</dbReference>
<evidence type="ECO:0000256" key="1">
    <source>
        <dbReference type="ARBA" id="ARBA00023015"/>
    </source>
</evidence>
<dbReference type="SMART" id="SM00342">
    <property type="entry name" value="HTH_ARAC"/>
    <property type="match status" value="1"/>
</dbReference>
<dbReference type="EMBL" id="PTIW01000009">
    <property type="protein sequence ID" value="PPK61524.1"/>
    <property type="molecule type" value="Genomic_DNA"/>
</dbReference>
<proteinExistence type="predicted"/>
<name>A0AB36ZXR6_9BACT</name>
<dbReference type="SUPFAM" id="SSF46689">
    <property type="entry name" value="Homeodomain-like"/>
    <property type="match status" value="1"/>
</dbReference>
<dbReference type="InterPro" id="IPR018060">
    <property type="entry name" value="HTH_AraC"/>
</dbReference>
<dbReference type="Proteomes" id="UP000239861">
    <property type="component" value="Unassembled WGS sequence"/>
</dbReference>
<feature type="domain" description="HTH araC/xylS-type" evidence="4">
    <location>
        <begin position="184"/>
        <end position="282"/>
    </location>
</feature>
<organism evidence="5 6">
    <name type="scientific">Malaciobacter marinus</name>
    <dbReference type="NCBI Taxonomy" id="505249"/>
    <lineage>
        <taxon>Bacteria</taxon>
        <taxon>Pseudomonadati</taxon>
        <taxon>Campylobacterota</taxon>
        <taxon>Epsilonproteobacteria</taxon>
        <taxon>Campylobacterales</taxon>
        <taxon>Arcobacteraceae</taxon>
        <taxon>Malaciobacter</taxon>
    </lineage>
</organism>
<evidence type="ECO:0000313" key="5">
    <source>
        <dbReference type="EMBL" id="PPK61524.1"/>
    </source>
</evidence>
<evidence type="ECO:0000259" key="4">
    <source>
        <dbReference type="PROSITE" id="PS01124"/>
    </source>
</evidence>
<dbReference type="InterPro" id="IPR054015">
    <property type="entry name" value="ExsA-like_N"/>
</dbReference>
<keyword evidence="2 5" id="KW-0238">DNA-binding</keyword>
<dbReference type="Pfam" id="PF22200">
    <property type="entry name" value="ExsA_N"/>
    <property type="match status" value="1"/>
</dbReference>
<dbReference type="RefSeq" id="WP_104412091.1">
    <property type="nucleotide sequence ID" value="NZ_PTIW01000009.1"/>
</dbReference>
<dbReference type="PROSITE" id="PS00041">
    <property type="entry name" value="HTH_ARAC_FAMILY_1"/>
    <property type="match status" value="1"/>
</dbReference>
<dbReference type="PANTHER" id="PTHR43280:SF2">
    <property type="entry name" value="HTH-TYPE TRANSCRIPTIONAL REGULATOR EXSA"/>
    <property type="match status" value="1"/>
</dbReference>
<dbReference type="PANTHER" id="PTHR43280">
    <property type="entry name" value="ARAC-FAMILY TRANSCRIPTIONAL REGULATOR"/>
    <property type="match status" value="1"/>
</dbReference>
<dbReference type="GO" id="GO:0003700">
    <property type="term" value="F:DNA-binding transcription factor activity"/>
    <property type="evidence" value="ECO:0007669"/>
    <property type="project" value="InterPro"/>
</dbReference>
<evidence type="ECO:0000313" key="6">
    <source>
        <dbReference type="Proteomes" id="UP000239861"/>
    </source>
</evidence>
<dbReference type="Pfam" id="PF12833">
    <property type="entry name" value="HTH_18"/>
    <property type="match status" value="1"/>
</dbReference>
<protein>
    <submittedName>
        <fullName evidence="5">AraC-like DNA-binding protein</fullName>
    </submittedName>
</protein>
<comment type="caution">
    <text evidence="5">The sequence shown here is derived from an EMBL/GenBank/DDBJ whole genome shotgun (WGS) entry which is preliminary data.</text>
</comment>
<sequence length="284" mass="33456">MIITLPNYIFENKHLYQIINDDSVIASKSSIYKKDMMSLRNSMHLVMLLVNGRKSLCLGNGEISIDANDILFLSQGNYFMGEILGDKNDFEVILIYFDDKYVFDFINKYNISLPQTEQIDTLHITRDKYMQDCIQMLDKYFESDINNSLALVKLKLEELFLYSLSKDKKKFITFLNKIMKTKSSRTKYILEENLDIINNVDDMCKLTRLNSKALRKEMIRLYNKNPKEWLDEKRLSLAKTLLKNTQKSVSQIATSCGYSSVSWFIIQFKKYYKTTPLLYREQNL</sequence>
<reference evidence="5 6" key="1">
    <citation type="submission" date="2018-02" db="EMBL/GenBank/DDBJ databases">
        <title>Subsurface microbial communities from deep shales in Ohio and West Virginia, USA.</title>
        <authorList>
            <person name="Wrighton K."/>
        </authorList>
    </citation>
    <scope>NUCLEOTIDE SEQUENCE [LARGE SCALE GENOMIC DNA]</scope>
    <source>
        <strain evidence="5 6">MARC-MIP3H16</strain>
    </source>
</reference>
<keyword evidence="3" id="KW-0804">Transcription</keyword>
<dbReference type="InterPro" id="IPR009057">
    <property type="entry name" value="Homeodomain-like_sf"/>
</dbReference>
<dbReference type="PROSITE" id="PS01124">
    <property type="entry name" value="HTH_ARAC_FAMILY_2"/>
    <property type="match status" value="1"/>
</dbReference>
<gene>
    <name evidence="5" type="ORF">B0F89_10943</name>
</gene>
<evidence type="ECO:0000256" key="3">
    <source>
        <dbReference type="ARBA" id="ARBA00023163"/>
    </source>
</evidence>
<accession>A0AB36ZXR6</accession>
<dbReference type="Gene3D" id="1.10.10.60">
    <property type="entry name" value="Homeodomain-like"/>
    <property type="match status" value="1"/>
</dbReference>
<dbReference type="AlphaFoldDB" id="A0AB36ZXR6"/>
<evidence type="ECO:0000256" key="2">
    <source>
        <dbReference type="ARBA" id="ARBA00023125"/>
    </source>
</evidence>
<keyword evidence="1" id="KW-0805">Transcription regulation</keyword>
<dbReference type="InterPro" id="IPR018062">
    <property type="entry name" value="HTH_AraC-typ_CS"/>
</dbReference>